<evidence type="ECO:0000313" key="7">
    <source>
        <dbReference type="Proteomes" id="UP000027222"/>
    </source>
</evidence>
<organism evidence="6 7">
    <name type="scientific">Galerina marginata (strain CBS 339.88)</name>
    <dbReference type="NCBI Taxonomy" id="685588"/>
    <lineage>
        <taxon>Eukaryota</taxon>
        <taxon>Fungi</taxon>
        <taxon>Dikarya</taxon>
        <taxon>Basidiomycota</taxon>
        <taxon>Agaricomycotina</taxon>
        <taxon>Agaricomycetes</taxon>
        <taxon>Agaricomycetidae</taxon>
        <taxon>Agaricales</taxon>
        <taxon>Agaricineae</taxon>
        <taxon>Strophariaceae</taxon>
        <taxon>Galerina</taxon>
    </lineage>
</organism>
<keyword evidence="3 4" id="KW-0268">Exocytosis</keyword>
<dbReference type="GO" id="GO:0006887">
    <property type="term" value="P:exocytosis"/>
    <property type="evidence" value="ECO:0007669"/>
    <property type="project" value="UniProtKB-KW"/>
</dbReference>
<dbReference type="GO" id="GO:0000145">
    <property type="term" value="C:exocyst"/>
    <property type="evidence" value="ECO:0007669"/>
    <property type="project" value="InterPro"/>
</dbReference>
<evidence type="ECO:0000256" key="1">
    <source>
        <dbReference type="ARBA" id="ARBA00006756"/>
    </source>
</evidence>
<dbReference type="Proteomes" id="UP000027222">
    <property type="component" value="Unassembled WGS sequence"/>
</dbReference>
<keyword evidence="2 4" id="KW-0813">Transport</keyword>
<dbReference type="GO" id="GO:0005546">
    <property type="term" value="F:phosphatidylinositol-4,5-bisphosphate binding"/>
    <property type="evidence" value="ECO:0007669"/>
    <property type="project" value="InterPro"/>
</dbReference>
<comment type="function">
    <text evidence="4">Involved in the secretory pathway as part of the exocyst complex which tethers secretory vesicles to the sites of exocytosis. Also plays a role in the assembly of the exocyst.</text>
</comment>
<dbReference type="InterPro" id="IPR004140">
    <property type="entry name" value="Exo70"/>
</dbReference>
<dbReference type="AlphaFoldDB" id="A0A067T047"/>
<reference evidence="7" key="1">
    <citation type="journal article" date="2014" name="Proc. Natl. Acad. Sci. U.S.A.">
        <title>Extensive sampling of basidiomycete genomes demonstrates inadequacy of the white-rot/brown-rot paradigm for wood decay fungi.</title>
        <authorList>
            <person name="Riley R."/>
            <person name="Salamov A.A."/>
            <person name="Brown D.W."/>
            <person name="Nagy L.G."/>
            <person name="Floudas D."/>
            <person name="Held B.W."/>
            <person name="Levasseur A."/>
            <person name="Lombard V."/>
            <person name="Morin E."/>
            <person name="Otillar R."/>
            <person name="Lindquist E.A."/>
            <person name="Sun H."/>
            <person name="LaButti K.M."/>
            <person name="Schmutz J."/>
            <person name="Jabbour D."/>
            <person name="Luo H."/>
            <person name="Baker S.E."/>
            <person name="Pisabarro A.G."/>
            <person name="Walton J.D."/>
            <person name="Blanchette R.A."/>
            <person name="Henrissat B."/>
            <person name="Martin F."/>
            <person name="Cullen D."/>
            <person name="Hibbett D.S."/>
            <person name="Grigoriev I.V."/>
        </authorList>
    </citation>
    <scope>NUCLEOTIDE SEQUENCE [LARGE SCALE GENOMIC DNA]</scope>
    <source>
        <strain evidence="7">CBS 339.88</strain>
    </source>
</reference>
<dbReference type="Gene3D" id="1.20.1280.170">
    <property type="entry name" value="Exocyst complex component Exo70"/>
    <property type="match status" value="1"/>
</dbReference>
<dbReference type="SUPFAM" id="SSF74788">
    <property type="entry name" value="Cullin repeat-like"/>
    <property type="match status" value="1"/>
</dbReference>
<evidence type="ECO:0000313" key="6">
    <source>
        <dbReference type="EMBL" id="KDR76560.1"/>
    </source>
</evidence>
<evidence type="ECO:0000256" key="2">
    <source>
        <dbReference type="ARBA" id="ARBA00022448"/>
    </source>
</evidence>
<dbReference type="InterPro" id="IPR016159">
    <property type="entry name" value="Cullin_repeat-like_dom_sf"/>
</dbReference>
<name>A0A067T047_GALM3</name>
<comment type="subcellular location">
    <subcellularLocation>
        <location evidence="4">Bud</location>
    </subcellularLocation>
    <subcellularLocation>
        <location evidence="4">Bud neck</location>
    </subcellularLocation>
</comment>
<sequence>MDDETAEIELLQQNLNKTRQISKRMTTILDSFDTRLAKLEKSILPLYTAAQILNRRRNNIDLTLARIDDLASNQQDIAADESLILRGPQPGQIGVYRDALERLNTSIAFNAADLDLAASARLVETGAKKLTQLYTKVVAEGSSGITPAPGSEFMMTSFPSSLLPTLSPVVNFLRTLPLPSTHPSHPAAASILSTLKEAQQGYADMRGNWSVKCLEGQGKRLVARAETVDPLATGREFTDWVELMLGTAEEEYKLLIELSPLSSPPMVASAFGTLLVPIMKLFNLILTQLITLVKKSLHKYNFLALSAYEGLLSLQRHWEDVLSRRGSDTQADKNELKDGLQSLRGLCLRSFPEFLVDVKLGATTRGADTGTKLMDFTTSTISYIERIPQVQSAVESALIALGDGNWKMGEGVQVGKGTKDDDDGSIIEHFIYDVVATTITSLTTVSRTGRRPPFGSVFLLNNVSYLRQHLLVQPRDDGVLDLLSPATSEALNSAYRTAKAGYFDLNFSPLMQAITDDPKDKSNKAAAKEKFTRFFDLFDEVVERHRFAKVLEDDPKGRAEIGEEIVMLVVPSFQRFTQKQKDKEFSKNPQKYIKRTADDVEAQLRSLFAR</sequence>
<keyword evidence="7" id="KW-1185">Reference proteome</keyword>
<gene>
    <name evidence="6" type="ORF">GALMADRAFT_246958</name>
</gene>
<evidence type="ECO:0000256" key="4">
    <source>
        <dbReference type="RuleBase" id="RU365026"/>
    </source>
</evidence>
<comment type="similarity">
    <text evidence="1 4">Belongs to the EXO70 family.</text>
</comment>
<dbReference type="Pfam" id="PF03081">
    <property type="entry name" value="Exo70_C"/>
    <property type="match status" value="1"/>
</dbReference>
<dbReference type="GO" id="GO:0005935">
    <property type="term" value="C:cellular bud neck"/>
    <property type="evidence" value="ECO:0007669"/>
    <property type="project" value="UniProtKB-SubCell"/>
</dbReference>
<feature type="domain" description="Exocyst complex subunit Exo70 C-terminal" evidence="5">
    <location>
        <begin position="242"/>
        <end position="605"/>
    </location>
</feature>
<dbReference type="PANTHER" id="PTHR12542">
    <property type="entry name" value="EXOCYST COMPLEX PROTEIN EXO70"/>
    <property type="match status" value="1"/>
</dbReference>
<dbReference type="STRING" id="685588.A0A067T047"/>
<accession>A0A067T047</accession>
<keyword evidence="4" id="KW-0653">Protein transport</keyword>
<proteinExistence type="inferred from homology"/>
<dbReference type="OrthoDB" id="1922221at2759"/>
<dbReference type="InterPro" id="IPR046364">
    <property type="entry name" value="Exo70_C"/>
</dbReference>
<evidence type="ECO:0000259" key="5">
    <source>
        <dbReference type="Pfam" id="PF03081"/>
    </source>
</evidence>
<dbReference type="PANTHER" id="PTHR12542:SF41">
    <property type="entry name" value="EXOCYST COMPLEX COMPONENT 7"/>
    <property type="match status" value="1"/>
</dbReference>
<protein>
    <recommendedName>
        <fullName evidence="4">Exocyst complex protein EXO70</fullName>
    </recommendedName>
</protein>
<evidence type="ECO:0000256" key="3">
    <source>
        <dbReference type="ARBA" id="ARBA00022483"/>
    </source>
</evidence>
<dbReference type="GO" id="GO:0015031">
    <property type="term" value="P:protein transport"/>
    <property type="evidence" value="ECO:0007669"/>
    <property type="project" value="UniProtKB-KW"/>
</dbReference>
<dbReference type="EMBL" id="KL142378">
    <property type="protein sequence ID" value="KDR76560.1"/>
    <property type="molecule type" value="Genomic_DNA"/>
</dbReference>
<dbReference type="HOGENOM" id="CLU_010236_4_3_1"/>